<dbReference type="PANTHER" id="PTHR17537:SF5">
    <property type="entry name" value="TRANSDUCER OF ERBB2, ISOFORM A"/>
    <property type="match status" value="1"/>
</dbReference>
<feature type="region of interest" description="Disordered" evidence="3">
    <location>
        <begin position="241"/>
        <end position="268"/>
    </location>
</feature>
<dbReference type="GO" id="GO:0003714">
    <property type="term" value="F:transcription corepressor activity"/>
    <property type="evidence" value="ECO:0007669"/>
    <property type="project" value="TreeGrafter"/>
</dbReference>
<dbReference type="PANTHER" id="PTHR17537">
    <property type="entry name" value="TRANSDUCER OF ERBB2 TOB"/>
    <property type="match status" value="1"/>
</dbReference>
<feature type="domain" description="Anti-proliferative protein" evidence="4">
    <location>
        <begin position="1"/>
        <end position="108"/>
    </location>
</feature>
<dbReference type="SUPFAM" id="SSF160696">
    <property type="entry name" value="BTG domain-like"/>
    <property type="match status" value="1"/>
</dbReference>
<dbReference type="InterPro" id="IPR015676">
    <property type="entry name" value="Tob1/2"/>
</dbReference>
<dbReference type="GO" id="GO:0005634">
    <property type="term" value="C:nucleus"/>
    <property type="evidence" value="ECO:0007669"/>
    <property type="project" value="TreeGrafter"/>
</dbReference>
<protein>
    <submittedName>
        <fullName evidence="5">FOG-3</fullName>
    </submittedName>
</protein>
<proteinExistence type="evidence at transcript level"/>
<evidence type="ECO:0000259" key="4">
    <source>
        <dbReference type="SMART" id="SM00099"/>
    </source>
</evidence>
<dbReference type="OMA" id="VNFVCRY"/>
<dbReference type="HOGENOM" id="CLU_1579933_0_0_1"/>
<name>Q6E3E3_CAEJA</name>
<dbReference type="InterPro" id="IPR036054">
    <property type="entry name" value="BTG-like_sf"/>
</dbReference>
<dbReference type="SMART" id="SM00099">
    <property type="entry name" value="btg1"/>
    <property type="match status" value="1"/>
</dbReference>
<dbReference type="AlphaFoldDB" id="Q6E3E3"/>
<comment type="similarity">
    <text evidence="1">Belongs to the BTG family.</text>
</comment>
<evidence type="ECO:0000256" key="2">
    <source>
        <dbReference type="ARBA" id="ARBA00022553"/>
    </source>
</evidence>
<reference evidence="5" key="1">
    <citation type="journal article" date="2004" name="Genome Res.">
        <title>A phylogeny of Caenorhabditis reveals frequent loss of introns during nematode evolution.</title>
        <authorList>
            <person name="Cho S."/>
            <person name="Jin S.W."/>
            <person name="Cohen A."/>
            <person name="Ellis R.E."/>
        </authorList>
    </citation>
    <scope>NUCLEOTIDE SEQUENCE</scope>
</reference>
<feature type="compositionally biased region" description="Low complexity" evidence="3">
    <location>
        <begin position="241"/>
        <end position="251"/>
    </location>
</feature>
<evidence type="ECO:0000256" key="3">
    <source>
        <dbReference type="SAM" id="MobiDB-lite"/>
    </source>
</evidence>
<feature type="compositionally biased region" description="Polar residues" evidence="3">
    <location>
        <begin position="252"/>
        <end position="268"/>
    </location>
</feature>
<gene>
    <name evidence="5" type="primary">fog-3</name>
</gene>
<dbReference type="EMBL" id="AH013917">
    <property type="protein sequence ID" value="AAT72458.1"/>
    <property type="molecule type" value="Genomic_DNA"/>
</dbReference>
<dbReference type="Gene3D" id="3.90.640.90">
    <property type="entry name" value="Anti-proliferative protein, N-terminal domain"/>
    <property type="match status" value="1"/>
</dbReference>
<dbReference type="InterPro" id="IPR002087">
    <property type="entry name" value="Anti_prolifrtn"/>
</dbReference>
<accession>Q6E3E3</accession>
<keyword evidence="2" id="KW-0597">Phosphoprotein</keyword>
<organism evidence="5">
    <name type="scientific">Caenorhabditis japonica</name>
    <dbReference type="NCBI Taxonomy" id="281687"/>
    <lineage>
        <taxon>Eukaryota</taxon>
        <taxon>Metazoa</taxon>
        <taxon>Ecdysozoa</taxon>
        <taxon>Nematoda</taxon>
        <taxon>Chromadorea</taxon>
        <taxon>Rhabditida</taxon>
        <taxon>Rhabditina</taxon>
        <taxon>Rhabditomorpha</taxon>
        <taxon>Rhabditoidea</taxon>
        <taxon>Rhabditidae</taxon>
        <taxon>Peloderinae</taxon>
        <taxon>Caenorhabditis</taxon>
    </lineage>
</organism>
<sequence>MYTEVKEVVNFVCRYMFGRVPRRATGIFGAELGNFLVSQFASSWDTRNPQSGENERVISINCTEGSSKCFESSAMESGLPLEEVLAHLPARIRIHTNPGDVQMLIVDNGVKIPIWSGDVNADDNYQPIPAYIVTAASSRANPYTNLGAAGQPVLFGKKPLPTNDLAVLELVNGIYVPLGREESDELNSNLCHLQEMFPYRFVFKPTSAQTFTGLEFSQTRFGSSKARPDLQTMVNIKQLSSAATGSSSSSSPTFEQNRSGSNYNYFNY</sequence>
<dbReference type="Pfam" id="PF07742">
    <property type="entry name" value="BTG"/>
    <property type="match status" value="1"/>
</dbReference>
<evidence type="ECO:0000256" key="1">
    <source>
        <dbReference type="ARBA" id="ARBA00007989"/>
    </source>
</evidence>
<dbReference type="EMBL" id="AY589604">
    <property type="protein sequence ID" value="AAT72407.1"/>
    <property type="molecule type" value="mRNA"/>
</dbReference>
<evidence type="ECO:0000313" key="5">
    <source>
        <dbReference type="EMBL" id="AAT72458.1"/>
    </source>
</evidence>
<dbReference type="GO" id="GO:0005737">
    <property type="term" value="C:cytoplasm"/>
    <property type="evidence" value="ECO:0007669"/>
    <property type="project" value="TreeGrafter"/>
</dbReference>